<dbReference type="RefSeq" id="WP_281288365.1">
    <property type="nucleotide sequence ID" value="NZ_BJYL01000015.1"/>
</dbReference>
<dbReference type="Proteomes" id="UP000321901">
    <property type="component" value="Unassembled WGS sequence"/>
</dbReference>
<accession>A0A511Z5X0</accession>
<protein>
    <submittedName>
        <fullName evidence="1">Uncharacterized protein</fullName>
    </submittedName>
</protein>
<organism evidence="1 2">
    <name type="scientific">Sporosarcina luteola</name>
    <dbReference type="NCBI Taxonomy" id="582850"/>
    <lineage>
        <taxon>Bacteria</taxon>
        <taxon>Bacillati</taxon>
        <taxon>Bacillota</taxon>
        <taxon>Bacilli</taxon>
        <taxon>Bacillales</taxon>
        <taxon>Caryophanaceae</taxon>
        <taxon>Sporosarcina</taxon>
    </lineage>
</organism>
<proteinExistence type="predicted"/>
<sequence>MESSASKEAFEEISTLTMISPIKIQKRSMHSHWGKIMLLLIYP</sequence>
<evidence type="ECO:0000313" key="1">
    <source>
        <dbReference type="EMBL" id="GEN82847.1"/>
    </source>
</evidence>
<gene>
    <name evidence="1" type="ORF">SLU01_11590</name>
</gene>
<keyword evidence="2" id="KW-1185">Reference proteome</keyword>
<dbReference type="AlphaFoldDB" id="A0A511Z5X0"/>
<dbReference type="EMBL" id="BJYL01000015">
    <property type="protein sequence ID" value="GEN82847.1"/>
    <property type="molecule type" value="Genomic_DNA"/>
</dbReference>
<name>A0A511Z5X0_9BACL</name>
<comment type="caution">
    <text evidence="1">The sequence shown here is derived from an EMBL/GenBank/DDBJ whole genome shotgun (WGS) entry which is preliminary data.</text>
</comment>
<evidence type="ECO:0000313" key="2">
    <source>
        <dbReference type="Proteomes" id="UP000321901"/>
    </source>
</evidence>
<reference evidence="1 2" key="1">
    <citation type="submission" date="2019-07" db="EMBL/GenBank/DDBJ databases">
        <title>Whole genome shotgun sequence of Sporosarcina luteola NBRC 105378.</title>
        <authorList>
            <person name="Hosoyama A."/>
            <person name="Uohara A."/>
            <person name="Ohji S."/>
            <person name="Ichikawa N."/>
        </authorList>
    </citation>
    <scope>NUCLEOTIDE SEQUENCE [LARGE SCALE GENOMIC DNA]</scope>
    <source>
        <strain evidence="1 2">NBRC 105378</strain>
    </source>
</reference>